<proteinExistence type="predicted"/>
<evidence type="ECO:0008006" key="3">
    <source>
        <dbReference type="Google" id="ProtNLM"/>
    </source>
</evidence>
<sequence>MTARRGNVDLAEVRAAARRQAGRETAGIRDIAGYLDRAVTDRAHREVIGPLLPGTGASGTVTCSGRTIATWGDPAVAEMAFSVSKTLLSVVAGVAFDRGMLAHPVRNVLESVPVPAGPVPAIRTRRGGCRSGP</sequence>
<gene>
    <name evidence="1" type="ORF">CFN78_22695</name>
</gene>
<comment type="caution">
    <text evidence="1">The sequence shown here is derived from an EMBL/GenBank/DDBJ whole genome shotgun (WGS) entry which is preliminary data.</text>
</comment>
<accession>A0A263CXU2</accession>
<dbReference type="RefSeq" id="WP_094864901.1">
    <property type="nucleotide sequence ID" value="NZ_NKYE01000016.1"/>
</dbReference>
<evidence type="ECO:0000313" key="2">
    <source>
        <dbReference type="Proteomes" id="UP000242444"/>
    </source>
</evidence>
<dbReference type="EMBL" id="NKYE01000016">
    <property type="protein sequence ID" value="OZM70963.1"/>
    <property type="molecule type" value="Genomic_DNA"/>
</dbReference>
<dbReference type="InParanoid" id="A0A263CXU2"/>
<evidence type="ECO:0000313" key="1">
    <source>
        <dbReference type="EMBL" id="OZM70963.1"/>
    </source>
</evidence>
<dbReference type="AlphaFoldDB" id="A0A263CXU2"/>
<dbReference type="Proteomes" id="UP000242444">
    <property type="component" value="Unassembled WGS sequence"/>
</dbReference>
<protein>
    <recommendedName>
        <fullName evidence="3">Beta-lactamase-related domain-containing protein</fullName>
    </recommendedName>
</protein>
<name>A0A263CXU2_9PSEU</name>
<organism evidence="1 2">
    <name type="scientific">Amycolatopsis antarctica</name>
    <dbReference type="NCBI Taxonomy" id="1854586"/>
    <lineage>
        <taxon>Bacteria</taxon>
        <taxon>Bacillati</taxon>
        <taxon>Actinomycetota</taxon>
        <taxon>Actinomycetes</taxon>
        <taxon>Pseudonocardiales</taxon>
        <taxon>Pseudonocardiaceae</taxon>
        <taxon>Amycolatopsis</taxon>
    </lineage>
</organism>
<reference evidence="1 2" key="1">
    <citation type="submission" date="2017-07" db="EMBL/GenBank/DDBJ databases">
        <title>Amycolatopsis antarcticus sp. nov., isolated from the surface of an Antarcticus brown macroalga.</title>
        <authorList>
            <person name="Wang J."/>
            <person name="Leiva S."/>
            <person name="Huang J."/>
            <person name="Huang Y."/>
        </authorList>
    </citation>
    <scope>NUCLEOTIDE SEQUENCE [LARGE SCALE GENOMIC DNA]</scope>
    <source>
        <strain evidence="1 2">AU-G6</strain>
    </source>
</reference>
<dbReference type="OrthoDB" id="9773047at2"/>
<keyword evidence="2" id="KW-1185">Reference proteome</keyword>